<keyword evidence="3" id="KW-1185">Reference proteome</keyword>
<reference evidence="2 3" key="1">
    <citation type="submission" date="2024-02" db="EMBL/GenBank/DDBJ databases">
        <authorList>
            <person name="Daric V."/>
            <person name="Darras S."/>
        </authorList>
    </citation>
    <scope>NUCLEOTIDE SEQUENCE [LARGE SCALE GENOMIC DNA]</scope>
</reference>
<sequence>MINSRETDKNKRSHVGSQQFSLSHPGDKFNQLYISYNPAFMETNILQRWLDGCIKVDDVAERRAKVVPLDRKNA</sequence>
<evidence type="ECO:0000313" key="3">
    <source>
        <dbReference type="Proteomes" id="UP001642483"/>
    </source>
</evidence>
<proteinExistence type="predicted"/>
<protein>
    <submittedName>
        <fullName evidence="2">Uncharacterized protein</fullName>
    </submittedName>
</protein>
<feature type="region of interest" description="Disordered" evidence="1">
    <location>
        <begin position="1"/>
        <end position="24"/>
    </location>
</feature>
<evidence type="ECO:0000313" key="2">
    <source>
        <dbReference type="EMBL" id="CAK8677680.1"/>
    </source>
</evidence>
<dbReference type="EMBL" id="CAWYQH010000046">
    <property type="protein sequence ID" value="CAK8677680.1"/>
    <property type="molecule type" value="Genomic_DNA"/>
</dbReference>
<dbReference type="Proteomes" id="UP001642483">
    <property type="component" value="Unassembled WGS sequence"/>
</dbReference>
<organism evidence="2 3">
    <name type="scientific">Clavelina lepadiformis</name>
    <name type="common">Light-bulb sea squirt</name>
    <name type="synonym">Ascidia lepadiformis</name>
    <dbReference type="NCBI Taxonomy" id="159417"/>
    <lineage>
        <taxon>Eukaryota</taxon>
        <taxon>Metazoa</taxon>
        <taxon>Chordata</taxon>
        <taxon>Tunicata</taxon>
        <taxon>Ascidiacea</taxon>
        <taxon>Aplousobranchia</taxon>
        <taxon>Clavelinidae</taxon>
        <taxon>Clavelina</taxon>
    </lineage>
</organism>
<evidence type="ECO:0000256" key="1">
    <source>
        <dbReference type="SAM" id="MobiDB-lite"/>
    </source>
</evidence>
<comment type="caution">
    <text evidence="2">The sequence shown here is derived from an EMBL/GenBank/DDBJ whole genome shotgun (WGS) entry which is preliminary data.</text>
</comment>
<gene>
    <name evidence="2" type="ORF">CVLEPA_LOCUS7680</name>
</gene>
<feature type="compositionally biased region" description="Basic and acidic residues" evidence="1">
    <location>
        <begin position="1"/>
        <end position="10"/>
    </location>
</feature>
<name>A0ABP0FDA6_CLALP</name>
<accession>A0ABP0FDA6</accession>